<evidence type="ECO:0000256" key="1">
    <source>
        <dbReference type="ARBA" id="ARBA00004141"/>
    </source>
</evidence>
<keyword evidence="8" id="KW-1185">Reference proteome</keyword>
<feature type="transmembrane region" description="Helical" evidence="6">
    <location>
        <begin position="65"/>
        <end position="82"/>
    </location>
</feature>
<organism evidence="7 8">
    <name type="scientific">Candidatus Viadribacter manganicus</name>
    <dbReference type="NCBI Taxonomy" id="1759059"/>
    <lineage>
        <taxon>Bacteria</taxon>
        <taxon>Pseudomonadati</taxon>
        <taxon>Pseudomonadota</taxon>
        <taxon>Alphaproteobacteria</taxon>
        <taxon>Hyphomonadales</taxon>
        <taxon>Hyphomonadaceae</taxon>
        <taxon>Candidatus Viadribacter</taxon>
    </lineage>
</organism>
<evidence type="ECO:0000256" key="3">
    <source>
        <dbReference type="ARBA" id="ARBA00022692"/>
    </source>
</evidence>
<feature type="transmembrane region" description="Helical" evidence="6">
    <location>
        <begin position="94"/>
        <end position="114"/>
    </location>
</feature>
<keyword evidence="3 6" id="KW-0812">Transmembrane</keyword>
<evidence type="ECO:0000256" key="6">
    <source>
        <dbReference type="RuleBase" id="RU004379"/>
    </source>
</evidence>
<name>A0A1B1ADR6_9PROT</name>
<dbReference type="STRING" id="1759059.ATE48_01570"/>
<evidence type="ECO:0000313" key="7">
    <source>
        <dbReference type="EMBL" id="ANP44700.1"/>
    </source>
</evidence>
<dbReference type="Pfam" id="PF01027">
    <property type="entry name" value="Bax1-I"/>
    <property type="match status" value="1"/>
</dbReference>
<reference evidence="7 8" key="1">
    <citation type="submission" date="2015-11" db="EMBL/GenBank/DDBJ databases">
        <title>Whole-Genome Sequence of Candidatus Oderbacter manganicum from the National Park Lower Oder Valley, Germany.</title>
        <authorList>
            <person name="Braun B."/>
            <person name="Liere K."/>
            <person name="Szewzyk U."/>
        </authorList>
    </citation>
    <scope>NUCLEOTIDE SEQUENCE [LARGE SCALE GENOMIC DNA]</scope>
    <source>
        <strain evidence="7 8">OTSz_A_272</strain>
    </source>
</reference>
<keyword evidence="4 6" id="KW-1133">Transmembrane helix</keyword>
<dbReference type="CDD" id="cd10432">
    <property type="entry name" value="BI-1-like_bacterial"/>
    <property type="match status" value="1"/>
</dbReference>
<dbReference type="KEGG" id="cbot:ATE48_01570"/>
<dbReference type="PANTHER" id="PTHR23291:SF50">
    <property type="entry name" value="PROTEIN LIFEGUARD 4"/>
    <property type="match status" value="1"/>
</dbReference>
<dbReference type="InterPro" id="IPR006214">
    <property type="entry name" value="Bax_inhibitor_1-related"/>
</dbReference>
<keyword evidence="5 6" id="KW-0472">Membrane</keyword>
<feature type="transmembrane region" description="Helical" evidence="6">
    <location>
        <begin position="216"/>
        <end position="237"/>
    </location>
</feature>
<feature type="transmembrane region" description="Helical" evidence="6">
    <location>
        <begin position="178"/>
        <end position="195"/>
    </location>
</feature>
<comment type="similarity">
    <text evidence="2 6">Belongs to the BI1 family.</text>
</comment>
<dbReference type="GO" id="GO:0005886">
    <property type="term" value="C:plasma membrane"/>
    <property type="evidence" value="ECO:0007669"/>
    <property type="project" value="TreeGrafter"/>
</dbReference>
<feature type="transmembrane region" description="Helical" evidence="6">
    <location>
        <begin position="152"/>
        <end position="172"/>
    </location>
</feature>
<dbReference type="InParanoid" id="A0A1B1ADR6"/>
<feature type="transmembrane region" description="Helical" evidence="6">
    <location>
        <begin position="120"/>
        <end position="140"/>
    </location>
</feature>
<comment type="subcellular location">
    <subcellularLocation>
        <location evidence="1">Membrane</location>
        <topology evidence="1">Multi-pass membrane protein</topology>
    </subcellularLocation>
</comment>
<evidence type="ECO:0008006" key="9">
    <source>
        <dbReference type="Google" id="ProtNLM"/>
    </source>
</evidence>
<dbReference type="OrthoDB" id="9793828at2"/>
<evidence type="ECO:0000256" key="4">
    <source>
        <dbReference type="ARBA" id="ARBA00022989"/>
    </source>
</evidence>
<accession>A0A1B1ADR6</accession>
<sequence length="244" mass="26153">MSDYHAQARSVPTGRADMAVDAGLRAFMLGIYNKMALGLALTAGLAWVVGTTPALMAAIFSGPQAYLVMFGPLAILLISSFAMRNPSPTGANLVYWSVVALIGVGMGALVYYYARIPDGMLIVAKAFLTTSAAFGGLSLWGYTTKRDLSGFGVFLIMGVIGLIIASIVNMFIQSSMMSFVISVIGVLVFAGLVAFDTQRLKHMYYQLGGDQRAMSVATTYGALSLYINFINLFQFILSLMSPRN</sequence>
<feature type="transmembrane region" description="Helical" evidence="6">
    <location>
        <begin position="35"/>
        <end position="59"/>
    </location>
</feature>
<evidence type="ECO:0000256" key="5">
    <source>
        <dbReference type="ARBA" id="ARBA00023136"/>
    </source>
</evidence>
<dbReference type="PANTHER" id="PTHR23291">
    <property type="entry name" value="BAX INHIBITOR-RELATED"/>
    <property type="match status" value="1"/>
</dbReference>
<gene>
    <name evidence="7" type="ORF">ATE48_01570</name>
</gene>
<evidence type="ECO:0000256" key="2">
    <source>
        <dbReference type="ARBA" id="ARBA00010350"/>
    </source>
</evidence>
<evidence type="ECO:0000313" key="8">
    <source>
        <dbReference type="Proteomes" id="UP000092498"/>
    </source>
</evidence>
<dbReference type="RefSeq" id="WP_066767170.1">
    <property type="nucleotide sequence ID" value="NZ_CP013244.1"/>
</dbReference>
<dbReference type="EMBL" id="CP013244">
    <property type="protein sequence ID" value="ANP44700.1"/>
    <property type="molecule type" value="Genomic_DNA"/>
</dbReference>
<dbReference type="Proteomes" id="UP000092498">
    <property type="component" value="Chromosome"/>
</dbReference>
<protein>
    <recommendedName>
        <fullName evidence="9">BAX inhibitor protein</fullName>
    </recommendedName>
</protein>
<proteinExistence type="inferred from homology"/>
<dbReference type="FunCoup" id="A0A1B1ADR6">
    <property type="interactions" value="151"/>
</dbReference>
<dbReference type="AlphaFoldDB" id="A0A1B1ADR6"/>